<dbReference type="Pfam" id="PF01416">
    <property type="entry name" value="PseudoU_synth_1"/>
    <property type="match status" value="2"/>
</dbReference>
<feature type="domain" description="Pseudouridine synthase I TruA alpha/beta" evidence="8">
    <location>
        <begin position="9"/>
        <end position="104"/>
    </location>
</feature>
<dbReference type="SUPFAM" id="SSF55120">
    <property type="entry name" value="Pseudouridine synthase"/>
    <property type="match status" value="1"/>
</dbReference>
<comment type="caution">
    <text evidence="9">The sequence shown here is derived from an EMBL/GenBank/DDBJ whole genome shotgun (WGS) entry which is preliminary data.</text>
</comment>
<evidence type="ECO:0000256" key="2">
    <source>
        <dbReference type="ARBA" id="ARBA00022694"/>
    </source>
</evidence>
<dbReference type="InterPro" id="IPR020103">
    <property type="entry name" value="PsdUridine_synth_cat_dom_sf"/>
</dbReference>
<evidence type="ECO:0000256" key="1">
    <source>
        <dbReference type="ARBA" id="ARBA00009375"/>
    </source>
</evidence>
<evidence type="ECO:0000256" key="6">
    <source>
        <dbReference type="PIRSR" id="PIRSR001430-2"/>
    </source>
</evidence>
<feature type="active site" description="Nucleophile" evidence="4 5">
    <location>
        <position position="52"/>
    </location>
</feature>
<feature type="binding site" evidence="4 6">
    <location>
        <position position="110"/>
    </location>
    <ligand>
        <name>substrate</name>
    </ligand>
</feature>
<keyword evidence="10" id="KW-1185">Reference proteome</keyword>
<dbReference type="PIRSF" id="PIRSF001430">
    <property type="entry name" value="tRNA_psdUrid_synth"/>
    <property type="match status" value="1"/>
</dbReference>
<comment type="caution">
    <text evidence="4">Lacks conserved residue(s) required for the propagation of feature annotation.</text>
</comment>
<evidence type="ECO:0000256" key="3">
    <source>
        <dbReference type="ARBA" id="ARBA00023235"/>
    </source>
</evidence>
<sequence>MARYFLHLSYKGTRYHGWQIQPNAHTIQAEIQNGLSTILREEISIMGSGRTDTGVHAKVQVAHFDYDKPLVSEELVYKLNSILPNDIAINACRPVEGDAHTRFDAVERGYHYFIHTKKSPFLISDSYYFSQALDLGLMNLAAEKLVGEQDFESFSKVKTEVNNFICNISHANWFIENDQLVFHVRANRFLRGMVRALVGTLLLVGENKLSVEDFVQVIKSKDRQKAGRAVPPHGLFLTAVNYPKDIYL</sequence>
<dbReference type="InterPro" id="IPR020094">
    <property type="entry name" value="TruA/RsuA/RluB/E/F_N"/>
</dbReference>
<dbReference type="Proteomes" id="UP000095552">
    <property type="component" value="Unassembled WGS sequence"/>
</dbReference>
<dbReference type="PANTHER" id="PTHR11142:SF0">
    <property type="entry name" value="TRNA PSEUDOURIDINE SYNTHASE-LIKE 1"/>
    <property type="match status" value="1"/>
</dbReference>
<comment type="subunit">
    <text evidence="4">Homodimer.</text>
</comment>
<evidence type="ECO:0000256" key="5">
    <source>
        <dbReference type="PIRSR" id="PIRSR001430-1"/>
    </source>
</evidence>
<dbReference type="GO" id="GO:0003723">
    <property type="term" value="F:RNA binding"/>
    <property type="evidence" value="ECO:0007669"/>
    <property type="project" value="InterPro"/>
</dbReference>
<dbReference type="Gene3D" id="3.30.70.580">
    <property type="entry name" value="Pseudouridine synthase I, catalytic domain, N-terminal subdomain"/>
    <property type="match status" value="1"/>
</dbReference>
<dbReference type="GO" id="GO:0031119">
    <property type="term" value="P:tRNA pseudouridine synthesis"/>
    <property type="evidence" value="ECO:0007669"/>
    <property type="project" value="UniProtKB-UniRule"/>
</dbReference>
<evidence type="ECO:0000313" key="9">
    <source>
        <dbReference type="EMBL" id="OEK07210.1"/>
    </source>
</evidence>
<dbReference type="EC" id="5.4.99.12" evidence="4"/>
<name>A0A1E5T768_9BACT</name>
<organism evidence="9 10">
    <name type="scientific">Roseivirga misakiensis</name>
    <dbReference type="NCBI Taxonomy" id="1563681"/>
    <lineage>
        <taxon>Bacteria</taxon>
        <taxon>Pseudomonadati</taxon>
        <taxon>Bacteroidota</taxon>
        <taxon>Cytophagia</taxon>
        <taxon>Cytophagales</taxon>
        <taxon>Roseivirgaceae</taxon>
        <taxon>Roseivirga</taxon>
    </lineage>
</organism>
<dbReference type="HAMAP" id="MF_00171">
    <property type="entry name" value="TruA"/>
    <property type="match status" value="1"/>
</dbReference>
<dbReference type="InterPro" id="IPR001406">
    <property type="entry name" value="PsdUridine_synth_TruA"/>
</dbReference>
<reference evidence="9 10" key="1">
    <citation type="submission" date="2016-08" db="EMBL/GenBank/DDBJ databases">
        <title>Draft genome of Fabibacter sp. strain SK-8.</title>
        <authorList>
            <person name="Wong S.-K."/>
            <person name="Hamasaki K."/>
            <person name="Yoshizawa S."/>
        </authorList>
    </citation>
    <scope>NUCLEOTIDE SEQUENCE [LARGE SCALE GENOMIC DNA]</scope>
    <source>
        <strain evidence="9 10">SK-8</strain>
    </source>
</reference>
<comment type="similarity">
    <text evidence="1 4 7">Belongs to the tRNA pseudouridine synthase TruA family.</text>
</comment>
<evidence type="ECO:0000313" key="10">
    <source>
        <dbReference type="Proteomes" id="UP000095552"/>
    </source>
</evidence>
<dbReference type="CDD" id="cd02570">
    <property type="entry name" value="PseudoU_synth_EcTruA"/>
    <property type="match status" value="1"/>
</dbReference>
<dbReference type="STRING" id="1563681.BFP71_01245"/>
<dbReference type="FunFam" id="3.30.70.580:FF:000001">
    <property type="entry name" value="tRNA pseudouridine synthase A"/>
    <property type="match status" value="1"/>
</dbReference>
<dbReference type="InterPro" id="IPR020095">
    <property type="entry name" value="PsdUridine_synth_TruA_C"/>
</dbReference>
<dbReference type="AlphaFoldDB" id="A0A1E5T768"/>
<dbReference type="NCBIfam" id="TIGR00071">
    <property type="entry name" value="hisT_truA"/>
    <property type="match status" value="1"/>
</dbReference>
<dbReference type="OrthoDB" id="9811823at2"/>
<evidence type="ECO:0000259" key="8">
    <source>
        <dbReference type="Pfam" id="PF01416"/>
    </source>
</evidence>
<keyword evidence="3 4" id="KW-0413">Isomerase</keyword>
<comment type="function">
    <text evidence="4">Formation of pseudouridine at positions 38, 39 and 40 in the anticodon stem and loop of transfer RNAs.</text>
</comment>
<feature type="domain" description="Pseudouridine synthase I TruA alpha/beta" evidence="8">
    <location>
        <begin position="141"/>
        <end position="243"/>
    </location>
</feature>
<dbReference type="InterPro" id="IPR020097">
    <property type="entry name" value="PsdUridine_synth_TruA_a/b_dom"/>
</dbReference>
<dbReference type="RefSeq" id="WP_069834522.1">
    <property type="nucleotide sequence ID" value="NZ_MDGQ01000003.1"/>
</dbReference>
<proteinExistence type="inferred from homology"/>
<dbReference type="PANTHER" id="PTHR11142">
    <property type="entry name" value="PSEUDOURIDYLATE SYNTHASE"/>
    <property type="match status" value="1"/>
</dbReference>
<dbReference type="EMBL" id="MDGQ01000003">
    <property type="protein sequence ID" value="OEK07210.1"/>
    <property type="molecule type" value="Genomic_DNA"/>
</dbReference>
<comment type="catalytic activity">
    <reaction evidence="4 7">
        <text>uridine(38/39/40) in tRNA = pseudouridine(38/39/40) in tRNA</text>
        <dbReference type="Rhea" id="RHEA:22376"/>
        <dbReference type="Rhea" id="RHEA-COMP:10085"/>
        <dbReference type="Rhea" id="RHEA-COMP:10087"/>
        <dbReference type="ChEBI" id="CHEBI:65314"/>
        <dbReference type="ChEBI" id="CHEBI:65315"/>
        <dbReference type="EC" id="5.4.99.12"/>
    </reaction>
</comment>
<evidence type="ECO:0000256" key="4">
    <source>
        <dbReference type="HAMAP-Rule" id="MF_00171"/>
    </source>
</evidence>
<keyword evidence="2 4" id="KW-0819">tRNA processing</keyword>
<gene>
    <name evidence="4" type="primary">truA</name>
    <name evidence="9" type="ORF">BFP71_01245</name>
</gene>
<protein>
    <recommendedName>
        <fullName evidence="4">tRNA pseudouridine synthase A</fullName>
        <ecNumber evidence="4">5.4.99.12</ecNumber>
    </recommendedName>
    <alternativeName>
        <fullName evidence="4">tRNA pseudouridine(38-40) synthase</fullName>
    </alternativeName>
    <alternativeName>
        <fullName evidence="4">tRNA pseudouridylate synthase I</fullName>
    </alternativeName>
    <alternativeName>
        <fullName evidence="4">tRNA-uridine isomerase I</fullName>
    </alternativeName>
</protein>
<dbReference type="GO" id="GO:0160147">
    <property type="term" value="F:tRNA pseudouridine(38-40) synthase activity"/>
    <property type="evidence" value="ECO:0007669"/>
    <property type="project" value="UniProtKB-EC"/>
</dbReference>
<dbReference type="Gene3D" id="3.30.70.660">
    <property type="entry name" value="Pseudouridine synthase I, catalytic domain, C-terminal subdomain"/>
    <property type="match status" value="1"/>
</dbReference>
<accession>A0A1E5T768</accession>
<evidence type="ECO:0000256" key="7">
    <source>
        <dbReference type="RuleBase" id="RU003792"/>
    </source>
</evidence>